<evidence type="ECO:0000256" key="4">
    <source>
        <dbReference type="ARBA" id="ARBA00022989"/>
    </source>
</evidence>
<feature type="region of interest" description="Disordered" evidence="8">
    <location>
        <begin position="1"/>
        <end position="20"/>
    </location>
</feature>
<reference evidence="10 11" key="1">
    <citation type="journal article" date="2013" name="Proc. Natl. Acad. Sci. U.S.A.">
        <title>The king cobra genome reveals dynamic gene evolution and adaptation in the snake venom system.</title>
        <authorList>
            <person name="Vonk F.J."/>
            <person name="Casewell N.R."/>
            <person name="Henkel C.V."/>
            <person name="Heimberg A.M."/>
            <person name="Jansen H.J."/>
            <person name="McCleary R.J."/>
            <person name="Kerkkamp H.M."/>
            <person name="Vos R.A."/>
            <person name="Guerreiro I."/>
            <person name="Calvete J.J."/>
            <person name="Wuster W."/>
            <person name="Woods A.E."/>
            <person name="Logan J.M."/>
            <person name="Harrison R.A."/>
            <person name="Castoe T.A."/>
            <person name="de Koning A.P."/>
            <person name="Pollock D.D."/>
            <person name="Yandell M."/>
            <person name="Calderon D."/>
            <person name="Renjifo C."/>
            <person name="Currier R.B."/>
            <person name="Salgado D."/>
            <person name="Pla D."/>
            <person name="Sanz L."/>
            <person name="Hyder A.S."/>
            <person name="Ribeiro J.M."/>
            <person name="Arntzen J.W."/>
            <person name="van den Thillart G.E."/>
            <person name="Boetzer M."/>
            <person name="Pirovano W."/>
            <person name="Dirks R.P."/>
            <person name="Spaink H.P."/>
            <person name="Duboule D."/>
            <person name="McGlinn E."/>
            <person name="Kini R.M."/>
            <person name="Richardson M.K."/>
        </authorList>
    </citation>
    <scope>NUCLEOTIDE SEQUENCE</scope>
    <source>
        <tissue evidence="10">Blood</tissue>
    </source>
</reference>
<dbReference type="GO" id="GO:0016020">
    <property type="term" value="C:membrane"/>
    <property type="evidence" value="ECO:0007669"/>
    <property type="project" value="UniProtKB-SubCell"/>
</dbReference>
<evidence type="ECO:0000256" key="9">
    <source>
        <dbReference type="SAM" id="Phobius"/>
    </source>
</evidence>
<organism evidence="10 11">
    <name type="scientific">Ophiophagus hannah</name>
    <name type="common">King cobra</name>
    <name type="synonym">Naja hannah</name>
    <dbReference type="NCBI Taxonomy" id="8665"/>
    <lineage>
        <taxon>Eukaryota</taxon>
        <taxon>Metazoa</taxon>
        <taxon>Chordata</taxon>
        <taxon>Craniata</taxon>
        <taxon>Vertebrata</taxon>
        <taxon>Euteleostomi</taxon>
        <taxon>Lepidosauria</taxon>
        <taxon>Squamata</taxon>
        <taxon>Bifurcata</taxon>
        <taxon>Unidentata</taxon>
        <taxon>Episquamata</taxon>
        <taxon>Toxicofera</taxon>
        <taxon>Serpentes</taxon>
        <taxon>Colubroidea</taxon>
        <taxon>Elapidae</taxon>
        <taxon>Elapinae</taxon>
        <taxon>Ophiophagus</taxon>
    </lineage>
</organism>
<keyword evidence="4 9" id="KW-1133">Transmembrane helix</keyword>
<proteinExistence type="inferred from homology"/>
<evidence type="ECO:0000256" key="1">
    <source>
        <dbReference type="ARBA" id="ARBA00004141"/>
    </source>
</evidence>
<evidence type="ECO:0000256" key="3">
    <source>
        <dbReference type="ARBA" id="ARBA00022692"/>
    </source>
</evidence>
<evidence type="ECO:0000256" key="6">
    <source>
        <dbReference type="ARBA" id="ARBA00039451"/>
    </source>
</evidence>
<protein>
    <recommendedName>
        <fullName evidence="6">Transmembrane protein 255A</fullName>
    </recommendedName>
    <alternativeName>
        <fullName evidence="7">Protein FAM70A</fullName>
    </alternativeName>
</protein>
<dbReference type="PANTHER" id="PTHR33721:SF1">
    <property type="entry name" value="TRANSMEMBRANE PROTEIN 255A"/>
    <property type="match status" value="1"/>
</dbReference>
<feature type="transmembrane region" description="Helical" evidence="9">
    <location>
        <begin position="96"/>
        <end position="121"/>
    </location>
</feature>
<gene>
    <name evidence="10" type="primary">FAM70A</name>
    <name evidence="10" type="ORF">L345_15418</name>
</gene>
<dbReference type="OrthoDB" id="10034004at2759"/>
<dbReference type="AlphaFoldDB" id="V8N9S9"/>
<accession>V8N9S9</accession>
<dbReference type="InterPro" id="IPR028014">
    <property type="entry name" value="TMEM255"/>
</dbReference>
<evidence type="ECO:0000313" key="11">
    <source>
        <dbReference type="Proteomes" id="UP000018936"/>
    </source>
</evidence>
<dbReference type="EMBL" id="AZIM01006187">
    <property type="protein sequence ID" value="ETE58855.1"/>
    <property type="molecule type" value="Genomic_DNA"/>
</dbReference>
<keyword evidence="3 9" id="KW-0812">Transmembrane</keyword>
<evidence type="ECO:0000256" key="2">
    <source>
        <dbReference type="ARBA" id="ARBA00007903"/>
    </source>
</evidence>
<evidence type="ECO:0000256" key="7">
    <source>
        <dbReference type="ARBA" id="ARBA00041817"/>
    </source>
</evidence>
<comment type="caution">
    <text evidence="10">The sequence shown here is derived from an EMBL/GenBank/DDBJ whole genome shotgun (WGS) entry which is preliminary data.</text>
</comment>
<keyword evidence="5 9" id="KW-0472">Membrane</keyword>
<dbReference type="Pfam" id="PF14967">
    <property type="entry name" value="FAM70"/>
    <property type="match status" value="1"/>
</dbReference>
<name>V8N9S9_OPHHA</name>
<sequence>METEVPWGGPSGDSKTGGRASVQEANEDLRPLYAGRCHYYAKSTTQPKEAGWLRTFASFAIENVCFFWCIRMEISGGYYEFIDVNSCQDIVHLYHLLWSATVLNILGLVLGIITAAILGGFKDMVTSYNTYHSTPHLPPYSAYDFQHSSLFATSSPSGLPEDPLSLPPSPSLVWSPTGAPPRYSPPYFPPSEKPPPYSP</sequence>
<evidence type="ECO:0000256" key="8">
    <source>
        <dbReference type="SAM" id="MobiDB-lite"/>
    </source>
</evidence>
<evidence type="ECO:0000313" key="10">
    <source>
        <dbReference type="EMBL" id="ETE58855.1"/>
    </source>
</evidence>
<evidence type="ECO:0000256" key="5">
    <source>
        <dbReference type="ARBA" id="ARBA00023136"/>
    </source>
</evidence>
<keyword evidence="11" id="KW-1185">Reference proteome</keyword>
<comment type="subcellular location">
    <subcellularLocation>
        <location evidence="1">Membrane</location>
        <topology evidence="1">Multi-pass membrane protein</topology>
    </subcellularLocation>
</comment>
<feature type="non-terminal residue" evidence="10">
    <location>
        <position position="1"/>
    </location>
</feature>
<dbReference type="Proteomes" id="UP000018936">
    <property type="component" value="Unassembled WGS sequence"/>
</dbReference>
<dbReference type="PANTHER" id="PTHR33721">
    <property type="entry name" value="TRANSMEMBRANE PROTEIN 255B-LIKE"/>
    <property type="match status" value="1"/>
</dbReference>
<comment type="similarity">
    <text evidence="2">Belongs to the TMEM255 family.</text>
</comment>